<feature type="compositionally biased region" description="Low complexity" evidence="1">
    <location>
        <begin position="29"/>
        <end position="46"/>
    </location>
</feature>
<protein>
    <submittedName>
        <fullName evidence="2">Uncharacterized protein</fullName>
    </submittedName>
</protein>
<dbReference type="EMBL" id="JARKIB010000010">
    <property type="protein sequence ID" value="KAJ7775470.1"/>
    <property type="molecule type" value="Genomic_DNA"/>
</dbReference>
<comment type="caution">
    <text evidence="2">The sequence shown here is derived from an EMBL/GenBank/DDBJ whole genome shotgun (WGS) entry which is preliminary data.</text>
</comment>
<sequence>NVLTYRLFPHINLKSLDILIHSITTTNAPRSTPSSHTSASTAPTSRSPHRYAPQRLTRPVLTPRAQLRSNAAPLPIPPFDARTRPFVVPPAYGPTPRCCRLPRRPPSYAGVKRPLPTFPPLGCLYRSLPTPPASDVPAPNARSHSPSASRRQPRLRAHAPASAPYNVPPLVATPAPSALHSCPRSTLTRAVPSLRAVRCPPHPPDGATRRWKARIRNKIGAYILLVSAACNPSFAPPPTPNPFCPPVRACYSRGRAWRMRITRRVRRVYVSTYAARSGAGLPSIVPLSRCAFHASFLHPSSFVPAILRILDSSHLRRPRRHFSIFSLLRMTALISF</sequence>
<dbReference type="AlphaFoldDB" id="A0AAD7K012"/>
<feature type="non-terminal residue" evidence="2">
    <location>
        <position position="1"/>
    </location>
</feature>
<gene>
    <name evidence="2" type="ORF">B0H16DRAFT_45687</name>
</gene>
<accession>A0AAD7K012</accession>
<evidence type="ECO:0000256" key="1">
    <source>
        <dbReference type="SAM" id="MobiDB-lite"/>
    </source>
</evidence>
<dbReference type="Proteomes" id="UP001215598">
    <property type="component" value="Unassembled WGS sequence"/>
</dbReference>
<feature type="region of interest" description="Disordered" evidence="1">
    <location>
        <begin position="132"/>
        <end position="167"/>
    </location>
</feature>
<evidence type="ECO:0000313" key="3">
    <source>
        <dbReference type="Proteomes" id="UP001215598"/>
    </source>
</evidence>
<keyword evidence="3" id="KW-1185">Reference proteome</keyword>
<proteinExistence type="predicted"/>
<reference evidence="2" key="1">
    <citation type="submission" date="2023-03" db="EMBL/GenBank/DDBJ databases">
        <title>Massive genome expansion in bonnet fungi (Mycena s.s.) driven by repeated elements and novel gene families across ecological guilds.</title>
        <authorList>
            <consortium name="Lawrence Berkeley National Laboratory"/>
            <person name="Harder C.B."/>
            <person name="Miyauchi S."/>
            <person name="Viragh M."/>
            <person name="Kuo A."/>
            <person name="Thoen E."/>
            <person name="Andreopoulos B."/>
            <person name="Lu D."/>
            <person name="Skrede I."/>
            <person name="Drula E."/>
            <person name="Henrissat B."/>
            <person name="Morin E."/>
            <person name="Kohler A."/>
            <person name="Barry K."/>
            <person name="LaButti K."/>
            <person name="Morin E."/>
            <person name="Salamov A."/>
            <person name="Lipzen A."/>
            <person name="Mereny Z."/>
            <person name="Hegedus B."/>
            <person name="Baldrian P."/>
            <person name="Stursova M."/>
            <person name="Weitz H."/>
            <person name="Taylor A."/>
            <person name="Grigoriev I.V."/>
            <person name="Nagy L.G."/>
            <person name="Martin F."/>
            <person name="Kauserud H."/>
        </authorList>
    </citation>
    <scope>NUCLEOTIDE SEQUENCE</scope>
    <source>
        <strain evidence="2">CBHHK182m</strain>
    </source>
</reference>
<evidence type="ECO:0000313" key="2">
    <source>
        <dbReference type="EMBL" id="KAJ7775470.1"/>
    </source>
</evidence>
<organism evidence="2 3">
    <name type="scientific">Mycena metata</name>
    <dbReference type="NCBI Taxonomy" id="1033252"/>
    <lineage>
        <taxon>Eukaryota</taxon>
        <taxon>Fungi</taxon>
        <taxon>Dikarya</taxon>
        <taxon>Basidiomycota</taxon>
        <taxon>Agaricomycotina</taxon>
        <taxon>Agaricomycetes</taxon>
        <taxon>Agaricomycetidae</taxon>
        <taxon>Agaricales</taxon>
        <taxon>Marasmiineae</taxon>
        <taxon>Mycenaceae</taxon>
        <taxon>Mycena</taxon>
    </lineage>
</organism>
<name>A0AAD7K012_9AGAR</name>
<feature type="region of interest" description="Disordered" evidence="1">
    <location>
        <begin position="26"/>
        <end position="80"/>
    </location>
</feature>